<name>A0A5J9WPL6_9POAL</name>
<dbReference type="SUPFAM" id="SSF55961">
    <property type="entry name" value="Bet v1-like"/>
    <property type="match status" value="1"/>
</dbReference>
<evidence type="ECO:0000313" key="4">
    <source>
        <dbReference type="EMBL" id="TVU49857.1"/>
    </source>
</evidence>
<dbReference type="EMBL" id="RWGY01000002">
    <property type="protein sequence ID" value="TVU49857.1"/>
    <property type="molecule type" value="Genomic_DNA"/>
</dbReference>
<keyword evidence="5" id="KW-1185">Reference proteome</keyword>
<protein>
    <recommendedName>
        <fullName evidence="3">Bet v I/Major latex protein domain-containing protein</fullName>
    </recommendedName>
</protein>
<dbReference type="PANTHER" id="PTHR31213">
    <property type="entry name" value="OS08G0374000 PROTEIN-RELATED"/>
    <property type="match status" value="1"/>
</dbReference>
<dbReference type="Gene3D" id="3.30.530.20">
    <property type="match status" value="1"/>
</dbReference>
<evidence type="ECO:0000313" key="5">
    <source>
        <dbReference type="Proteomes" id="UP000324897"/>
    </source>
</evidence>
<dbReference type="OrthoDB" id="631900at2759"/>
<organism evidence="4 5">
    <name type="scientific">Eragrostis curvula</name>
    <name type="common">weeping love grass</name>
    <dbReference type="NCBI Taxonomy" id="38414"/>
    <lineage>
        <taxon>Eukaryota</taxon>
        <taxon>Viridiplantae</taxon>
        <taxon>Streptophyta</taxon>
        <taxon>Embryophyta</taxon>
        <taxon>Tracheophyta</taxon>
        <taxon>Spermatophyta</taxon>
        <taxon>Magnoliopsida</taxon>
        <taxon>Liliopsida</taxon>
        <taxon>Poales</taxon>
        <taxon>Poaceae</taxon>
        <taxon>PACMAD clade</taxon>
        <taxon>Chloridoideae</taxon>
        <taxon>Eragrostideae</taxon>
        <taxon>Eragrostidinae</taxon>
        <taxon>Eragrostis</taxon>
    </lineage>
</organism>
<comment type="caution">
    <text evidence="4">The sequence shown here is derived from an EMBL/GenBank/DDBJ whole genome shotgun (WGS) entry which is preliminary data.</text>
</comment>
<comment type="subcellular location">
    <subcellularLocation>
        <location evidence="1">Nucleus</location>
    </subcellularLocation>
</comment>
<comment type="similarity">
    <text evidence="2">Belongs to the BetVI family.</text>
</comment>
<dbReference type="GO" id="GO:0038023">
    <property type="term" value="F:signaling receptor activity"/>
    <property type="evidence" value="ECO:0007669"/>
    <property type="project" value="InterPro"/>
</dbReference>
<gene>
    <name evidence="4" type="ORF">EJB05_01196</name>
</gene>
<dbReference type="GO" id="GO:0010427">
    <property type="term" value="F:abscisic acid binding"/>
    <property type="evidence" value="ECO:0007669"/>
    <property type="project" value="InterPro"/>
</dbReference>
<dbReference type="GO" id="GO:0005634">
    <property type="term" value="C:nucleus"/>
    <property type="evidence" value="ECO:0007669"/>
    <property type="project" value="UniProtKB-SubCell"/>
</dbReference>
<dbReference type="SMART" id="SM01037">
    <property type="entry name" value="Bet_v_1"/>
    <property type="match status" value="1"/>
</dbReference>
<dbReference type="InterPro" id="IPR024949">
    <property type="entry name" value="Bet_v_I_allergen"/>
</dbReference>
<dbReference type="Pfam" id="PF00407">
    <property type="entry name" value="Bet_v_1"/>
    <property type="match status" value="1"/>
</dbReference>
<dbReference type="FunFam" id="3.30.530.20:FF:000007">
    <property type="entry name" value="Major pollen allergen Bet v 1-A"/>
    <property type="match status" value="1"/>
</dbReference>
<evidence type="ECO:0000256" key="1">
    <source>
        <dbReference type="ARBA" id="ARBA00004123"/>
    </source>
</evidence>
<dbReference type="InterPro" id="IPR000916">
    <property type="entry name" value="Bet_v_I/MLP"/>
</dbReference>
<dbReference type="Gramene" id="TVU49857">
    <property type="protein sequence ID" value="TVU49857"/>
    <property type="gene ID" value="EJB05_01196"/>
</dbReference>
<dbReference type="InterPro" id="IPR023393">
    <property type="entry name" value="START-like_dom_sf"/>
</dbReference>
<evidence type="ECO:0000259" key="3">
    <source>
        <dbReference type="SMART" id="SM01037"/>
    </source>
</evidence>
<dbReference type="CDD" id="cd07816">
    <property type="entry name" value="Bet_v1-like"/>
    <property type="match status" value="1"/>
</dbReference>
<dbReference type="GO" id="GO:0009738">
    <property type="term" value="P:abscisic acid-activated signaling pathway"/>
    <property type="evidence" value="ECO:0007669"/>
    <property type="project" value="InterPro"/>
</dbReference>
<accession>A0A5J9WPL6</accession>
<dbReference type="PANTHER" id="PTHR31213:SF168">
    <property type="entry name" value="OS12G0555100 PROTEIN"/>
    <property type="match status" value="1"/>
</dbReference>
<evidence type="ECO:0000256" key="2">
    <source>
        <dbReference type="ARBA" id="ARBA00009744"/>
    </source>
</evidence>
<sequence length="160" mass="16850">MVAGSFSEEVAVTISADRFWKAAFTNAKSDLLIKACVGFIDAVDIDGDGGPGTVTTMKANPAVPDMKVLKTRVVAKDETARVVKTEVLEGGKVTAQLKSETAEMKVEAAGDGACVVKVTVEYERDGGPLAPEDQAKVVKAYLGLVKKVEAYLVANPNEFA</sequence>
<dbReference type="AlphaFoldDB" id="A0A5J9WPL6"/>
<feature type="domain" description="Bet v I/Major latex protein" evidence="3">
    <location>
        <begin position="1"/>
        <end position="155"/>
    </location>
</feature>
<dbReference type="InterPro" id="IPR050279">
    <property type="entry name" value="Plant_def-hormone_signal"/>
</dbReference>
<dbReference type="GO" id="GO:0006952">
    <property type="term" value="P:defense response"/>
    <property type="evidence" value="ECO:0007669"/>
    <property type="project" value="InterPro"/>
</dbReference>
<dbReference type="Proteomes" id="UP000324897">
    <property type="component" value="Chromosome 6"/>
</dbReference>
<reference evidence="4 5" key="1">
    <citation type="journal article" date="2019" name="Sci. Rep.">
        <title>A high-quality genome of Eragrostis curvula grass provides insights into Poaceae evolution and supports new strategies to enhance forage quality.</title>
        <authorList>
            <person name="Carballo J."/>
            <person name="Santos B.A.C.M."/>
            <person name="Zappacosta D."/>
            <person name="Garbus I."/>
            <person name="Selva J.P."/>
            <person name="Gallo C.A."/>
            <person name="Diaz A."/>
            <person name="Albertini E."/>
            <person name="Caccamo M."/>
            <person name="Echenique V."/>
        </authorList>
    </citation>
    <scope>NUCLEOTIDE SEQUENCE [LARGE SCALE GENOMIC DNA]</scope>
    <source>
        <strain evidence="5">cv. Victoria</strain>
        <tissue evidence="4">Leaf</tissue>
    </source>
</reference>
<dbReference type="PRINTS" id="PR00634">
    <property type="entry name" value="BETALLERGEN"/>
</dbReference>
<dbReference type="GO" id="GO:0005737">
    <property type="term" value="C:cytoplasm"/>
    <property type="evidence" value="ECO:0007669"/>
    <property type="project" value="TreeGrafter"/>
</dbReference>
<dbReference type="GO" id="GO:0004864">
    <property type="term" value="F:protein phosphatase inhibitor activity"/>
    <property type="evidence" value="ECO:0007669"/>
    <property type="project" value="InterPro"/>
</dbReference>
<proteinExistence type="inferred from homology"/>